<evidence type="ECO:0000256" key="3">
    <source>
        <dbReference type="ARBA" id="ARBA00023159"/>
    </source>
</evidence>
<dbReference type="InterPro" id="IPR012925">
    <property type="entry name" value="TipAS_dom"/>
</dbReference>
<dbReference type="Pfam" id="PF07739">
    <property type="entry name" value="TipAS"/>
    <property type="match status" value="1"/>
</dbReference>
<evidence type="ECO:0000259" key="5">
    <source>
        <dbReference type="PROSITE" id="PS50937"/>
    </source>
</evidence>
<dbReference type="CDD" id="cd01106">
    <property type="entry name" value="HTH_TipAL-Mta"/>
    <property type="match status" value="1"/>
</dbReference>
<evidence type="ECO:0000313" key="7">
    <source>
        <dbReference type="Proteomes" id="UP001418796"/>
    </source>
</evidence>
<dbReference type="Pfam" id="PF13411">
    <property type="entry name" value="MerR_1"/>
    <property type="match status" value="1"/>
</dbReference>
<dbReference type="InterPro" id="IPR009061">
    <property type="entry name" value="DNA-bd_dom_put_sf"/>
</dbReference>
<dbReference type="InterPro" id="IPR000551">
    <property type="entry name" value="MerR-type_HTH_dom"/>
</dbReference>
<keyword evidence="7" id="KW-1185">Reference proteome</keyword>
<evidence type="ECO:0000313" key="6">
    <source>
        <dbReference type="EMBL" id="MEN0642504.1"/>
    </source>
</evidence>
<dbReference type="PANTHER" id="PTHR30204">
    <property type="entry name" value="REDOX-CYCLING DRUG-SENSING TRANSCRIPTIONAL ACTIVATOR SOXR"/>
    <property type="match status" value="1"/>
</dbReference>
<dbReference type="SMART" id="SM00422">
    <property type="entry name" value="HTH_MERR"/>
    <property type="match status" value="1"/>
</dbReference>
<keyword evidence="1" id="KW-0805">Transcription regulation</keyword>
<feature type="domain" description="HTH merR-type" evidence="5">
    <location>
        <begin position="1"/>
        <end position="70"/>
    </location>
</feature>
<evidence type="ECO:0000256" key="2">
    <source>
        <dbReference type="ARBA" id="ARBA00023125"/>
    </source>
</evidence>
<dbReference type="RefSeq" id="WP_343129623.1">
    <property type="nucleotide sequence ID" value="NZ_JBCITK010000001.1"/>
</dbReference>
<name>A0ABU9VF95_9BACI</name>
<dbReference type="PROSITE" id="PS50937">
    <property type="entry name" value="HTH_MERR_2"/>
    <property type="match status" value="1"/>
</dbReference>
<dbReference type="SUPFAM" id="SSF46955">
    <property type="entry name" value="Putative DNA-binding domain"/>
    <property type="match status" value="1"/>
</dbReference>
<keyword evidence="4" id="KW-0804">Transcription</keyword>
<proteinExistence type="predicted"/>
<evidence type="ECO:0000256" key="1">
    <source>
        <dbReference type="ARBA" id="ARBA00023015"/>
    </source>
</evidence>
<keyword evidence="2" id="KW-0238">DNA-binding</keyword>
<comment type="caution">
    <text evidence="6">The sequence shown here is derived from an EMBL/GenBank/DDBJ whole genome shotgun (WGS) entry which is preliminary data.</text>
</comment>
<dbReference type="SUPFAM" id="SSF89082">
    <property type="entry name" value="Antibiotic binding domain of TipA-like multidrug resistance regulators"/>
    <property type="match status" value="1"/>
</dbReference>
<sequence length="243" mass="28065">MLKIKEVANLVGISVRTLHHYDEIGLLCPDEVTDSGYRLYSERNLDDLQQILFYKELDVPLKKIKEIMSRPSFDQVEALQSHRSLLSEKRKQLDQMIRTIDKTLRFKKGEIQMSNQEKFAGFDFSGWNKHEQEARDRWGDEVVDKAAANVAGNEKEMGEEMNQIYRQLASIRHLDPSSKEAQEAIGTWFTFLNKIGTYSLEAFAGLGEMYVADDRFTENIDQFGEGLSAFMRDAMKEYASQNK</sequence>
<dbReference type="EMBL" id="JBCITK010000001">
    <property type="protein sequence ID" value="MEN0642504.1"/>
    <property type="molecule type" value="Genomic_DNA"/>
</dbReference>
<dbReference type="PANTHER" id="PTHR30204:SF90">
    <property type="entry name" value="HTH-TYPE TRANSCRIPTIONAL ACTIVATOR MTA"/>
    <property type="match status" value="1"/>
</dbReference>
<dbReference type="Gene3D" id="1.10.490.50">
    <property type="entry name" value="Antibiotic binding domain of TipA-like multidrug resistance regulators"/>
    <property type="match status" value="1"/>
</dbReference>
<dbReference type="Proteomes" id="UP001418796">
    <property type="component" value="Unassembled WGS sequence"/>
</dbReference>
<dbReference type="InterPro" id="IPR036244">
    <property type="entry name" value="TipA-like_antibiotic-bd"/>
</dbReference>
<dbReference type="InterPro" id="IPR047057">
    <property type="entry name" value="MerR_fam"/>
</dbReference>
<keyword evidence="3" id="KW-0010">Activator</keyword>
<reference evidence="6 7" key="1">
    <citation type="submission" date="2024-03" db="EMBL/GenBank/DDBJ databases">
        <title>Bacilli Hybrid Assemblies.</title>
        <authorList>
            <person name="Kovac J."/>
        </authorList>
    </citation>
    <scope>NUCLEOTIDE SEQUENCE [LARGE SCALE GENOMIC DNA]</scope>
    <source>
        <strain evidence="6 7">FSL R7-0666</strain>
    </source>
</reference>
<protein>
    <submittedName>
        <fullName evidence="6">MerR family transcriptional regulator</fullName>
    </submittedName>
</protein>
<accession>A0ABU9VF95</accession>
<evidence type="ECO:0000256" key="4">
    <source>
        <dbReference type="ARBA" id="ARBA00023163"/>
    </source>
</evidence>
<dbReference type="Gene3D" id="1.10.1660.10">
    <property type="match status" value="1"/>
</dbReference>
<organism evidence="6 7">
    <name type="scientific">Alkalicoccobacillus gibsonii</name>
    <dbReference type="NCBI Taxonomy" id="79881"/>
    <lineage>
        <taxon>Bacteria</taxon>
        <taxon>Bacillati</taxon>
        <taxon>Bacillota</taxon>
        <taxon>Bacilli</taxon>
        <taxon>Bacillales</taxon>
        <taxon>Bacillaceae</taxon>
        <taxon>Alkalicoccobacillus</taxon>
    </lineage>
</organism>
<gene>
    <name evidence="6" type="ORF">MKY91_04905</name>
</gene>